<sequence length="480" mass="52226">MTNGVFDTLVNKTADGAYLPGLAETFSISDDHLRYTFHLRKDVVFHDGTPFTAHAMKISLDRARDPQNKSQLAGGLLGSYRESRAVDEHCLEIILDSPYALLLDALSQGWLAPVAPTCATSAGSTFITHPVGTGPFRFVRWNKGDCLIIRRNEAYAWAPPVVDNAGPPLVDEILFKFLPDDNARTAALLDGSVDMILAANPADAQTLRATAGLAVTTWPIRGVPVSLMMNIKRSPTSSLAVRQAISHALDVDALVQEVFRGEFTRAYGPVSQFTLGYEPGVENMYPHSPTKAATLLEQEGWMPGPDGIRERDGEALRVTFYALPVNFYPQFGAIVARQLALVGIAVDVELCSPPQWIQAGMQGLHNLIPQGKYASSSQLLGFVYHSRKSGPGSYGWSKRGPQDYPTIDTQIDAAETCLTPAEFVPHFATVQMDIMRAALAVPLHCNATLVAARDTIGGLRFDAIGAYPLFHDITFQQDEA</sequence>
<evidence type="ECO:0000256" key="1">
    <source>
        <dbReference type="ARBA" id="ARBA00004418"/>
    </source>
</evidence>
<dbReference type="KEGG" id="acek:FLP30_09740"/>
<accession>A0A5C1YS83</accession>
<evidence type="ECO:0000259" key="3">
    <source>
        <dbReference type="Pfam" id="PF00496"/>
    </source>
</evidence>
<dbReference type="AlphaFoldDB" id="A0A5C1YS83"/>
<dbReference type="Gene3D" id="3.40.190.10">
    <property type="entry name" value="Periplasmic binding protein-like II"/>
    <property type="match status" value="1"/>
</dbReference>
<dbReference type="InterPro" id="IPR039424">
    <property type="entry name" value="SBP_5"/>
</dbReference>
<dbReference type="OrthoDB" id="9773508at2"/>
<dbReference type="Gene3D" id="3.10.105.10">
    <property type="entry name" value="Dipeptide-binding Protein, Domain 3"/>
    <property type="match status" value="1"/>
</dbReference>
<dbReference type="PIRSF" id="PIRSF002741">
    <property type="entry name" value="MppA"/>
    <property type="match status" value="1"/>
</dbReference>
<dbReference type="Proteomes" id="UP000324536">
    <property type="component" value="Chromosome"/>
</dbReference>
<proteinExistence type="inferred from homology"/>
<comment type="subcellular location">
    <subcellularLocation>
        <location evidence="1">Periplasm</location>
    </subcellularLocation>
</comment>
<reference evidence="4 5" key="1">
    <citation type="submission" date="2019-09" db="EMBL/GenBank/DDBJ databases">
        <title>Genome sequencing of strain KACC 21233.</title>
        <authorList>
            <person name="Heo J."/>
            <person name="Kim S.-J."/>
            <person name="Kim J.-S."/>
            <person name="Hong S.-B."/>
            <person name="Kwon S.-W."/>
        </authorList>
    </citation>
    <scope>NUCLEOTIDE SEQUENCE [LARGE SCALE GENOMIC DNA]</scope>
    <source>
        <strain evidence="4 5">KACC 21233</strain>
    </source>
</reference>
<evidence type="ECO:0000313" key="5">
    <source>
        <dbReference type="Proteomes" id="UP000324536"/>
    </source>
</evidence>
<dbReference type="InterPro" id="IPR030678">
    <property type="entry name" value="Peptide/Ni-bd"/>
</dbReference>
<protein>
    <submittedName>
        <fullName evidence="4">ABC transporter substrate-binding protein</fullName>
    </submittedName>
</protein>
<dbReference type="GO" id="GO:1904680">
    <property type="term" value="F:peptide transmembrane transporter activity"/>
    <property type="evidence" value="ECO:0007669"/>
    <property type="project" value="TreeGrafter"/>
</dbReference>
<dbReference type="Pfam" id="PF00496">
    <property type="entry name" value="SBP_bac_5"/>
    <property type="match status" value="1"/>
</dbReference>
<organism evidence="4 5">
    <name type="scientific">Acetobacter vaccinii</name>
    <dbReference type="NCBI Taxonomy" id="2592655"/>
    <lineage>
        <taxon>Bacteria</taxon>
        <taxon>Pseudomonadati</taxon>
        <taxon>Pseudomonadota</taxon>
        <taxon>Alphaproteobacteria</taxon>
        <taxon>Acetobacterales</taxon>
        <taxon>Acetobacteraceae</taxon>
        <taxon>Acetobacter</taxon>
    </lineage>
</organism>
<evidence type="ECO:0000256" key="2">
    <source>
        <dbReference type="ARBA" id="ARBA00005695"/>
    </source>
</evidence>
<dbReference type="SUPFAM" id="SSF53850">
    <property type="entry name" value="Periplasmic binding protein-like II"/>
    <property type="match status" value="1"/>
</dbReference>
<evidence type="ECO:0000313" key="4">
    <source>
        <dbReference type="EMBL" id="QEO18663.1"/>
    </source>
</evidence>
<dbReference type="GO" id="GO:0043190">
    <property type="term" value="C:ATP-binding cassette (ABC) transporter complex"/>
    <property type="evidence" value="ECO:0007669"/>
    <property type="project" value="InterPro"/>
</dbReference>
<dbReference type="EMBL" id="CP043506">
    <property type="protein sequence ID" value="QEO18663.1"/>
    <property type="molecule type" value="Genomic_DNA"/>
</dbReference>
<keyword evidence="5" id="KW-1185">Reference proteome</keyword>
<gene>
    <name evidence="4" type="ORF">FLP30_09740</name>
</gene>
<name>A0A5C1YS83_9PROT</name>
<comment type="similarity">
    <text evidence="2">Belongs to the bacterial solute-binding protein 5 family.</text>
</comment>
<dbReference type="InterPro" id="IPR000914">
    <property type="entry name" value="SBP_5_dom"/>
</dbReference>
<feature type="domain" description="Solute-binding protein family 5" evidence="3">
    <location>
        <begin position="19"/>
        <end position="390"/>
    </location>
</feature>
<dbReference type="GO" id="GO:0015833">
    <property type="term" value="P:peptide transport"/>
    <property type="evidence" value="ECO:0007669"/>
    <property type="project" value="TreeGrafter"/>
</dbReference>
<dbReference type="PANTHER" id="PTHR30290">
    <property type="entry name" value="PERIPLASMIC BINDING COMPONENT OF ABC TRANSPORTER"/>
    <property type="match status" value="1"/>
</dbReference>
<dbReference type="GO" id="GO:0030288">
    <property type="term" value="C:outer membrane-bounded periplasmic space"/>
    <property type="evidence" value="ECO:0007669"/>
    <property type="project" value="UniProtKB-ARBA"/>
</dbReference>